<keyword evidence="7" id="KW-0564">Palmitate</keyword>
<evidence type="ECO:0000256" key="7">
    <source>
        <dbReference type="ARBA" id="ARBA00023139"/>
    </source>
</evidence>
<dbReference type="PROSITE" id="PS51257">
    <property type="entry name" value="PROKAR_LIPOPROTEIN"/>
    <property type="match status" value="1"/>
</dbReference>
<organism evidence="12 13">
    <name type="scientific">Legionella erythra</name>
    <dbReference type="NCBI Taxonomy" id="448"/>
    <lineage>
        <taxon>Bacteria</taxon>
        <taxon>Pseudomonadati</taxon>
        <taxon>Pseudomonadota</taxon>
        <taxon>Gammaproteobacteria</taxon>
        <taxon>Legionellales</taxon>
        <taxon>Legionellaceae</taxon>
        <taxon>Legionella</taxon>
    </lineage>
</organism>
<keyword evidence="5 11" id="KW-0732">Signal</keyword>
<protein>
    <recommendedName>
        <fullName evidence="11">Flagellar L-ring protein</fullName>
    </recommendedName>
    <alternativeName>
        <fullName evidence="11">Basal body L-ring protein</fullName>
    </alternativeName>
</protein>
<keyword evidence="8 11" id="KW-0975">Bacterial flagellum</keyword>
<keyword evidence="12" id="KW-0282">Flagellum</keyword>
<keyword evidence="6 11" id="KW-0472">Membrane</keyword>
<keyword evidence="12" id="KW-0966">Cell projection</keyword>
<evidence type="ECO:0000256" key="5">
    <source>
        <dbReference type="ARBA" id="ARBA00022729"/>
    </source>
</evidence>
<dbReference type="AlphaFoldDB" id="A0A0W0TF04"/>
<keyword evidence="9 11" id="KW-0998">Cell outer membrane</keyword>
<proteinExistence type="inferred from homology"/>
<dbReference type="GO" id="GO:0009279">
    <property type="term" value="C:cell outer membrane"/>
    <property type="evidence" value="ECO:0007669"/>
    <property type="project" value="UniProtKB-SubCell"/>
</dbReference>
<reference evidence="12 13" key="1">
    <citation type="submission" date="2015-11" db="EMBL/GenBank/DDBJ databases">
        <title>Genomic analysis of 38 Legionella species identifies large and diverse effector repertoires.</title>
        <authorList>
            <person name="Burstein D."/>
            <person name="Amaro F."/>
            <person name="Zusman T."/>
            <person name="Lifshitz Z."/>
            <person name="Cohen O."/>
            <person name="Gilbert J.A."/>
            <person name="Pupko T."/>
            <person name="Shuman H.A."/>
            <person name="Segal G."/>
        </authorList>
    </citation>
    <scope>NUCLEOTIDE SEQUENCE [LARGE SCALE GENOMIC DNA]</scope>
    <source>
        <strain evidence="12 13">SE-32A-C8</strain>
    </source>
</reference>
<dbReference type="Pfam" id="PF02107">
    <property type="entry name" value="FlgH"/>
    <property type="match status" value="1"/>
</dbReference>
<keyword evidence="10 11" id="KW-0449">Lipoprotein</keyword>
<evidence type="ECO:0000256" key="3">
    <source>
        <dbReference type="ARBA" id="ARBA00006929"/>
    </source>
</evidence>
<comment type="subunit">
    <text evidence="4 11">The basal body constitutes a major portion of the flagellar organelle and consists of four rings (L,P,S, and M) mounted on a central rod.</text>
</comment>
<evidence type="ECO:0000313" key="13">
    <source>
        <dbReference type="Proteomes" id="UP000054773"/>
    </source>
</evidence>
<evidence type="ECO:0000256" key="4">
    <source>
        <dbReference type="ARBA" id="ARBA00011439"/>
    </source>
</evidence>
<evidence type="ECO:0000256" key="6">
    <source>
        <dbReference type="ARBA" id="ARBA00023136"/>
    </source>
</evidence>
<accession>A0A0W0TF04</accession>
<dbReference type="GO" id="GO:0009427">
    <property type="term" value="C:bacterial-type flagellum basal body, distal rod, L ring"/>
    <property type="evidence" value="ECO:0007669"/>
    <property type="project" value="InterPro"/>
</dbReference>
<comment type="caution">
    <text evidence="12">The sequence shown here is derived from an EMBL/GenBank/DDBJ whole genome shotgun (WGS) entry which is preliminary data.</text>
</comment>
<gene>
    <name evidence="11 12" type="primary">flgH</name>
    <name evidence="12" type="ORF">Lery_2351</name>
</gene>
<dbReference type="RefSeq" id="WP_058527469.1">
    <property type="nucleotide sequence ID" value="NZ_CAAAHY010000026.1"/>
</dbReference>
<evidence type="ECO:0000256" key="10">
    <source>
        <dbReference type="ARBA" id="ARBA00023288"/>
    </source>
</evidence>
<dbReference type="OrthoDB" id="9789463at2"/>
<dbReference type="HAMAP" id="MF_00415">
    <property type="entry name" value="FlgH"/>
    <property type="match status" value="1"/>
</dbReference>
<keyword evidence="13" id="KW-1185">Reference proteome</keyword>
<dbReference type="Proteomes" id="UP000054773">
    <property type="component" value="Unassembled WGS sequence"/>
</dbReference>
<dbReference type="GO" id="GO:0003774">
    <property type="term" value="F:cytoskeletal motor activity"/>
    <property type="evidence" value="ECO:0007669"/>
    <property type="project" value="InterPro"/>
</dbReference>
<dbReference type="GO" id="GO:0071973">
    <property type="term" value="P:bacterial-type flagellum-dependent cell motility"/>
    <property type="evidence" value="ECO:0007669"/>
    <property type="project" value="InterPro"/>
</dbReference>
<name>A0A0W0TF04_LEGER</name>
<evidence type="ECO:0000256" key="11">
    <source>
        <dbReference type="HAMAP-Rule" id="MF_00415"/>
    </source>
</evidence>
<comment type="subcellular location">
    <subcellularLocation>
        <location evidence="11">Cell outer membrane</location>
        <topology evidence="11">Lipid-anchor</topology>
    </subcellularLocation>
    <subcellularLocation>
        <location evidence="11">Bacterial flagellum basal body</location>
    </subcellularLocation>
    <subcellularLocation>
        <location evidence="2">Membrane</location>
        <topology evidence="2">Lipid-anchor</topology>
    </subcellularLocation>
</comment>
<evidence type="ECO:0000256" key="2">
    <source>
        <dbReference type="ARBA" id="ARBA00004635"/>
    </source>
</evidence>
<sequence>MRTKGWVVTLSMASLLSGCELLNPPAPGNSPDFAPTYPVTPDNKQGRVTQGAIYNAETALPLFETPRARHAGDIVTVLLVEKTDAQKKATTMQTKNDKSQIVNGSFLGRPIALGAGYSLDFDLNAKRQFMGDARSIQNNKLAGSISVTVAKVLANGSMIIQGEKWVSINQGHEYVRVSGMIRPQDISPDNTVRSDRIANARIAYGGTGQVNNVNAQGWFSRFIWGPFFPE</sequence>
<dbReference type="InterPro" id="IPR000527">
    <property type="entry name" value="Flag_Lring"/>
</dbReference>
<dbReference type="PANTHER" id="PTHR34933">
    <property type="entry name" value="FLAGELLAR L-RING PROTEIN"/>
    <property type="match status" value="1"/>
</dbReference>
<dbReference type="PRINTS" id="PR01008">
    <property type="entry name" value="FLGLRINGFLGH"/>
</dbReference>
<evidence type="ECO:0000256" key="1">
    <source>
        <dbReference type="ARBA" id="ARBA00002591"/>
    </source>
</evidence>
<evidence type="ECO:0000256" key="9">
    <source>
        <dbReference type="ARBA" id="ARBA00023237"/>
    </source>
</evidence>
<dbReference type="EMBL" id="LNYA01000034">
    <property type="protein sequence ID" value="KTC94184.1"/>
    <property type="molecule type" value="Genomic_DNA"/>
</dbReference>
<dbReference type="PANTHER" id="PTHR34933:SF1">
    <property type="entry name" value="FLAGELLAR L-RING PROTEIN"/>
    <property type="match status" value="1"/>
</dbReference>
<keyword evidence="12" id="KW-0969">Cilium</keyword>
<evidence type="ECO:0000256" key="8">
    <source>
        <dbReference type="ARBA" id="ARBA00023143"/>
    </source>
</evidence>
<evidence type="ECO:0000313" key="12">
    <source>
        <dbReference type="EMBL" id="KTC94184.1"/>
    </source>
</evidence>
<comment type="function">
    <text evidence="1 11">Assembles around the rod to form the L-ring and probably protects the motor/basal body from shearing forces during rotation.</text>
</comment>
<comment type="similarity">
    <text evidence="3 11">Belongs to the FlgH family.</text>
</comment>
<dbReference type="PATRIC" id="fig|448.7.peg.2470"/>
<dbReference type="STRING" id="448.Lery_2351"/>